<accession>A0A218WW37</accession>
<proteinExistence type="predicted"/>
<dbReference type="AlphaFoldDB" id="A0A218WW37"/>
<gene>
    <name evidence="2" type="ORF">CDL15_Pgr002581</name>
</gene>
<reference evidence="3" key="1">
    <citation type="journal article" date="2017" name="Plant J.">
        <title>The pomegranate (Punica granatum L.) genome and the genomics of punicalagin biosynthesis.</title>
        <authorList>
            <person name="Qin G."/>
            <person name="Xu C."/>
            <person name="Ming R."/>
            <person name="Tang H."/>
            <person name="Guyot R."/>
            <person name="Kramer E.M."/>
            <person name="Hu Y."/>
            <person name="Yi X."/>
            <person name="Qi Y."/>
            <person name="Xu X."/>
            <person name="Gao Z."/>
            <person name="Pan H."/>
            <person name="Jian J."/>
            <person name="Tian Y."/>
            <person name="Yue Z."/>
            <person name="Xu Y."/>
        </authorList>
    </citation>
    <scope>NUCLEOTIDE SEQUENCE [LARGE SCALE GENOMIC DNA]</scope>
    <source>
        <strain evidence="3">cv. Dabenzi</strain>
    </source>
</reference>
<dbReference type="Proteomes" id="UP000197138">
    <property type="component" value="Unassembled WGS sequence"/>
</dbReference>
<evidence type="ECO:0000256" key="1">
    <source>
        <dbReference type="SAM" id="MobiDB-lite"/>
    </source>
</evidence>
<dbReference type="EMBL" id="MTKT01002881">
    <property type="protein sequence ID" value="OWM77057.1"/>
    <property type="molecule type" value="Genomic_DNA"/>
</dbReference>
<organism evidence="2 3">
    <name type="scientific">Punica granatum</name>
    <name type="common">Pomegranate</name>
    <dbReference type="NCBI Taxonomy" id="22663"/>
    <lineage>
        <taxon>Eukaryota</taxon>
        <taxon>Viridiplantae</taxon>
        <taxon>Streptophyta</taxon>
        <taxon>Embryophyta</taxon>
        <taxon>Tracheophyta</taxon>
        <taxon>Spermatophyta</taxon>
        <taxon>Magnoliopsida</taxon>
        <taxon>eudicotyledons</taxon>
        <taxon>Gunneridae</taxon>
        <taxon>Pentapetalae</taxon>
        <taxon>rosids</taxon>
        <taxon>malvids</taxon>
        <taxon>Myrtales</taxon>
        <taxon>Lythraceae</taxon>
        <taxon>Punica</taxon>
    </lineage>
</organism>
<comment type="caution">
    <text evidence="2">The sequence shown here is derived from an EMBL/GenBank/DDBJ whole genome shotgun (WGS) entry which is preliminary data.</text>
</comment>
<evidence type="ECO:0000313" key="3">
    <source>
        <dbReference type="Proteomes" id="UP000197138"/>
    </source>
</evidence>
<protein>
    <submittedName>
        <fullName evidence="2">Uncharacterized protein</fullName>
    </submittedName>
</protein>
<feature type="compositionally biased region" description="Polar residues" evidence="1">
    <location>
        <begin position="31"/>
        <end position="49"/>
    </location>
</feature>
<evidence type="ECO:0000313" key="2">
    <source>
        <dbReference type="EMBL" id="OWM77057.1"/>
    </source>
</evidence>
<name>A0A218WW37_PUNGR</name>
<feature type="region of interest" description="Disordered" evidence="1">
    <location>
        <begin position="31"/>
        <end position="91"/>
    </location>
</feature>
<sequence length="164" mass="18330">MYRTTSIGEIGTLTMWPEDALAAWFRKKFPNQNKPATSTSRPNYNNQQPEVEESKQKTTVNPGAGAVKPSQDTISSTAHSRSENHVQQPLRAVSTLPKKSIFFIGFPEKEAGDDIRAIGYRDKRIALDGYTRKQVGLEINDVGAAPKPLRRNGRLTYTTHAWTN</sequence>
<feature type="compositionally biased region" description="Polar residues" evidence="1">
    <location>
        <begin position="70"/>
        <end position="79"/>
    </location>
</feature>